<dbReference type="EMBL" id="JBHRZV010000045">
    <property type="protein sequence ID" value="MFC3928078.1"/>
    <property type="molecule type" value="Genomic_DNA"/>
</dbReference>
<reference evidence="4" key="1">
    <citation type="journal article" date="2019" name="Int. J. Syst. Evol. Microbiol.">
        <title>The Global Catalogue of Microorganisms (GCM) 10K type strain sequencing project: providing services to taxonomists for standard genome sequencing and annotation.</title>
        <authorList>
            <consortium name="The Broad Institute Genomics Platform"/>
            <consortium name="The Broad Institute Genome Sequencing Center for Infectious Disease"/>
            <person name="Wu L."/>
            <person name="Ma J."/>
        </authorList>
    </citation>
    <scope>NUCLEOTIDE SEQUENCE [LARGE SCALE GENOMIC DNA]</scope>
    <source>
        <strain evidence="4">CCUG 67170</strain>
    </source>
</reference>
<comment type="subcellular location">
    <subcellularLocation>
        <location evidence="1">Cell surface</location>
    </subcellularLocation>
</comment>
<dbReference type="CDD" id="cd16891">
    <property type="entry name" value="CwlT-like"/>
    <property type="match status" value="1"/>
</dbReference>
<proteinExistence type="predicted"/>
<evidence type="ECO:0000256" key="1">
    <source>
        <dbReference type="ARBA" id="ARBA00004241"/>
    </source>
</evidence>
<protein>
    <submittedName>
        <fullName evidence="3">Lysozyme family protein</fullName>
    </submittedName>
</protein>
<evidence type="ECO:0000313" key="3">
    <source>
        <dbReference type="EMBL" id="MFC3928078.1"/>
    </source>
</evidence>
<evidence type="ECO:0000313" key="4">
    <source>
        <dbReference type="Proteomes" id="UP001595807"/>
    </source>
</evidence>
<name>A0ABV8CVX7_9STRE</name>
<dbReference type="RefSeq" id="WP_380426293.1">
    <property type="nucleotide sequence ID" value="NZ_JBHRZV010000045.1"/>
</dbReference>
<dbReference type="Gene3D" id="1.10.530.10">
    <property type="match status" value="1"/>
</dbReference>
<organism evidence="3 4">
    <name type="scientific">Streptococcus caprae</name>
    <dbReference type="NCBI Taxonomy" id="1640501"/>
    <lineage>
        <taxon>Bacteria</taxon>
        <taxon>Bacillati</taxon>
        <taxon>Bacillota</taxon>
        <taxon>Bacilli</taxon>
        <taxon>Lactobacillales</taxon>
        <taxon>Streptococcaceae</taxon>
        <taxon>Streptococcus</taxon>
    </lineage>
</organism>
<comment type="caution">
    <text evidence="3">The sequence shown here is derived from an EMBL/GenBank/DDBJ whole genome shotgun (WGS) entry which is preliminary data.</text>
</comment>
<evidence type="ECO:0000259" key="2">
    <source>
        <dbReference type="Pfam" id="PF13702"/>
    </source>
</evidence>
<dbReference type="Pfam" id="PF13702">
    <property type="entry name" value="Lysozyme_like"/>
    <property type="match status" value="1"/>
</dbReference>
<feature type="domain" description="CwlT-like lysozyme" evidence="2">
    <location>
        <begin position="29"/>
        <end position="191"/>
    </location>
</feature>
<keyword evidence="4" id="KW-1185">Reference proteome</keyword>
<sequence length="204" mass="22765">MLKRIGRIFLLGIFCFALLWCWRVYSNVKQVLTYESMVEEVLAEHQSNADEDLILAMIYTETKGNADDVMQSSESATGMANSITDSKTSVHQGVTVLTENLALAEEVGVDVWTAVQAYNFGQNYINYVAKNGGVSTVELARSYSREVVAPSLGNTIGETYRYYNPIALVYGGGELYKNGGNIYYAKEVRVNRLLIQVVRLFLND</sequence>
<dbReference type="InterPro" id="IPR047194">
    <property type="entry name" value="CwlT-like_lysozyme"/>
</dbReference>
<dbReference type="Proteomes" id="UP001595807">
    <property type="component" value="Unassembled WGS sequence"/>
</dbReference>
<dbReference type="InterPro" id="IPR023346">
    <property type="entry name" value="Lysozyme-like_dom_sf"/>
</dbReference>
<gene>
    <name evidence="3" type="ORF">ACFORF_05770</name>
</gene>
<accession>A0ABV8CVX7</accession>
<dbReference type="SUPFAM" id="SSF53955">
    <property type="entry name" value="Lysozyme-like"/>
    <property type="match status" value="1"/>
</dbReference>